<dbReference type="STRING" id="1742972.COMA1_20574"/>
<dbReference type="CDD" id="cd06442">
    <property type="entry name" value="DPM1_like"/>
    <property type="match status" value="1"/>
</dbReference>
<evidence type="ECO:0000256" key="5">
    <source>
        <dbReference type="ARBA" id="ARBA00022692"/>
    </source>
</evidence>
<evidence type="ECO:0000259" key="10">
    <source>
        <dbReference type="Pfam" id="PF04138"/>
    </source>
</evidence>
<dbReference type="GO" id="GO:0016020">
    <property type="term" value="C:membrane"/>
    <property type="evidence" value="ECO:0007669"/>
    <property type="project" value="UniProtKB-SubCell"/>
</dbReference>
<keyword evidence="5 8" id="KW-0812">Transmembrane</keyword>
<gene>
    <name evidence="11" type="ORF">COMA1_20574</name>
</gene>
<organism evidence="11 12">
    <name type="scientific">Candidatus Nitrospira nitrosa</name>
    <dbReference type="NCBI Taxonomy" id="1742972"/>
    <lineage>
        <taxon>Bacteria</taxon>
        <taxon>Pseudomonadati</taxon>
        <taxon>Nitrospirota</taxon>
        <taxon>Nitrospiria</taxon>
        <taxon>Nitrospirales</taxon>
        <taxon>Nitrospiraceae</taxon>
        <taxon>Nitrospira</taxon>
    </lineage>
</organism>
<comment type="similarity">
    <text evidence="2">Belongs to the glycosyltransferase 2 family.</text>
</comment>
<dbReference type="RefSeq" id="WP_090748562.1">
    <property type="nucleotide sequence ID" value="NZ_CZQA01000008.1"/>
</dbReference>
<dbReference type="PANTHER" id="PTHR43398">
    <property type="entry name" value="DOLICHOL-PHOSPHATE MANNOSYLTRANSFERASE SUBUNIT 1"/>
    <property type="match status" value="1"/>
</dbReference>
<dbReference type="GO" id="GO:0009247">
    <property type="term" value="P:glycolipid biosynthetic process"/>
    <property type="evidence" value="ECO:0007669"/>
    <property type="project" value="TreeGrafter"/>
</dbReference>
<dbReference type="SUPFAM" id="SSF53448">
    <property type="entry name" value="Nucleotide-diphospho-sugar transferases"/>
    <property type="match status" value="1"/>
</dbReference>
<accession>A0A0S4LJ69</accession>
<dbReference type="Pfam" id="PF04138">
    <property type="entry name" value="GtrA_DPMS_TM"/>
    <property type="match status" value="1"/>
</dbReference>
<dbReference type="PANTHER" id="PTHR43398:SF1">
    <property type="entry name" value="DOLICHOL-PHOSPHATE MANNOSYLTRANSFERASE SUBUNIT 1"/>
    <property type="match status" value="1"/>
</dbReference>
<evidence type="ECO:0000256" key="2">
    <source>
        <dbReference type="ARBA" id="ARBA00006739"/>
    </source>
</evidence>
<feature type="domain" description="GtrA/DPMS transmembrane" evidence="10">
    <location>
        <begin position="244"/>
        <end position="360"/>
    </location>
</feature>
<dbReference type="InterPro" id="IPR001173">
    <property type="entry name" value="Glyco_trans_2-like"/>
</dbReference>
<feature type="transmembrane region" description="Helical" evidence="8">
    <location>
        <begin position="268"/>
        <end position="288"/>
    </location>
</feature>
<evidence type="ECO:0008006" key="13">
    <source>
        <dbReference type="Google" id="ProtNLM"/>
    </source>
</evidence>
<evidence type="ECO:0000259" key="9">
    <source>
        <dbReference type="Pfam" id="PF00535"/>
    </source>
</evidence>
<evidence type="ECO:0000256" key="8">
    <source>
        <dbReference type="SAM" id="Phobius"/>
    </source>
</evidence>
<evidence type="ECO:0000313" key="11">
    <source>
        <dbReference type="EMBL" id="CUS35979.1"/>
    </source>
</evidence>
<dbReference type="InterPro" id="IPR039528">
    <property type="entry name" value="DPM1-like"/>
</dbReference>
<sequence>MRALRLQLSIVVPTFNESQNIPELLRRLEVTLSLTGWEIIFVDDDSPDGTAAVVRDIARTDPRVRCLQRIGRRGLSSACIEGMMAASAPTIAVMDADLQHDETILPTMLTEIEGGADVVIGTRYAAGGSTGDWNESRKVMSQLATTASRLILQQPLSDPMSGFFMLQRKVLESTVHHLSGLGFKILLDVLATAKQPLRITEVPYRFRDRLAGESKLDEMVVWEYAMLLADKTIGRYVPVRFLAFSVIGGIGLFVHMAVLSVVFHGLDWAFTTAQSVATGTAMTFNFTLNNVLTYRDARLRGVAWFKGLVSFMLACSLGAFANVGIASYLFENRTQWIIAALAGVLVGAVWNYAVSQIYTWGKK</sequence>
<evidence type="ECO:0000256" key="1">
    <source>
        <dbReference type="ARBA" id="ARBA00004141"/>
    </source>
</evidence>
<feature type="transmembrane region" description="Helical" evidence="8">
    <location>
        <begin position="336"/>
        <end position="354"/>
    </location>
</feature>
<dbReference type="InterPro" id="IPR029044">
    <property type="entry name" value="Nucleotide-diphossugar_trans"/>
</dbReference>
<dbReference type="Proteomes" id="UP000199032">
    <property type="component" value="Unassembled WGS sequence"/>
</dbReference>
<keyword evidence="4" id="KW-0808">Transferase</keyword>
<evidence type="ECO:0000256" key="4">
    <source>
        <dbReference type="ARBA" id="ARBA00022679"/>
    </source>
</evidence>
<dbReference type="InterPro" id="IPR007267">
    <property type="entry name" value="GtrA_DPMS_TM"/>
</dbReference>
<feature type="transmembrane region" description="Helical" evidence="8">
    <location>
        <begin position="241"/>
        <end position="262"/>
    </location>
</feature>
<evidence type="ECO:0000256" key="3">
    <source>
        <dbReference type="ARBA" id="ARBA00022676"/>
    </source>
</evidence>
<dbReference type="AlphaFoldDB" id="A0A0S4LJ69"/>
<dbReference type="Gene3D" id="3.90.550.10">
    <property type="entry name" value="Spore Coat Polysaccharide Biosynthesis Protein SpsA, Chain A"/>
    <property type="match status" value="1"/>
</dbReference>
<proteinExistence type="inferred from homology"/>
<dbReference type="OrthoDB" id="9807795at2"/>
<protein>
    <recommendedName>
        <fullName evidence="13">Dolichyl-phosphate beta-D-mannosyltransferase</fullName>
    </recommendedName>
</protein>
<evidence type="ECO:0000313" key="12">
    <source>
        <dbReference type="Proteomes" id="UP000199032"/>
    </source>
</evidence>
<dbReference type="Pfam" id="PF00535">
    <property type="entry name" value="Glycos_transf_2"/>
    <property type="match status" value="1"/>
</dbReference>
<comment type="subcellular location">
    <subcellularLocation>
        <location evidence="1">Membrane</location>
        <topology evidence="1">Multi-pass membrane protein</topology>
    </subcellularLocation>
</comment>
<feature type="transmembrane region" description="Helical" evidence="8">
    <location>
        <begin position="308"/>
        <end position="330"/>
    </location>
</feature>
<keyword evidence="7 8" id="KW-0472">Membrane</keyword>
<evidence type="ECO:0000256" key="6">
    <source>
        <dbReference type="ARBA" id="ARBA00022989"/>
    </source>
</evidence>
<reference evidence="11 12" key="1">
    <citation type="submission" date="2015-10" db="EMBL/GenBank/DDBJ databases">
        <authorList>
            <person name="Gilbert D.G."/>
        </authorList>
    </citation>
    <scope>NUCLEOTIDE SEQUENCE [LARGE SCALE GENOMIC DNA]</scope>
    <source>
        <strain evidence="11">COMA1</strain>
    </source>
</reference>
<dbReference type="GO" id="GO:0000271">
    <property type="term" value="P:polysaccharide biosynthetic process"/>
    <property type="evidence" value="ECO:0007669"/>
    <property type="project" value="InterPro"/>
</dbReference>
<dbReference type="GO" id="GO:0004582">
    <property type="term" value="F:dolichyl-phosphate beta-D-mannosyltransferase activity"/>
    <property type="evidence" value="ECO:0007669"/>
    <property type="project" value="InterPro"/>
</dbReference>
<name>A0A0S4LJ69_9BACT</name>
<keyword evidence="3" id="KW-0328">Glycosyltransferase</keyword>
<evidence type="ECO:0000256" key="7">
    <source>
        <dbReference type="ARBA" id="ARBA00023136"/>
    </source>
</evidence>
<keyword evidence="12" id="KW-1185">Reference proteome</keyword>
<keyword evidence="6 8" id="KW-1133">Transmembrane helix</keyword>
<feature type="domain" description="Glycosyltransferase 2-like" evidence="9">
    <location>
        <begin position="9"/>
        <end position="172"/>
    </location>
</feature>
<dbReference type="EMBL" id="CZQA01000008">
    <property type="protein sequence ID" value="CUS35979.1"/>
    <property type="molecule type" value="Genomic_DNA"/>
</dbReference>